<evidence type="ECO:0000256" key="4">
    <source>
        <dbReference type="ARBA" id="ARBA00022989"/>
    </source>
</evidence>
<keyword evidence="3 6" id="KW-0812">Transmembrane</keyword>
<dbReference type="PANTHER" id="PTHR30086:SF20">
    <property type="entry name" value="ARGININE EXPORTER PROTEIN ARGO-RELATED"/>
    <property type="match status" value="1"/>
</dbReference>
<feature type="transmembrane region" description="Helical" evidence="6">
    <location>
        <begin position="115"/>
        <end position="136"/>
    </location>
</feature>
<dbReference type="RefSeq" id="WP_236332887.1">
    <property type="nucleotide sequence ID" value="NZ_JAKIJS010000001.1"/>
</dbReference>
<dbReference type="InterPro" id="IPR001123">
    <property type="entry name" value="LeuE-type"/>
</dbReference>
<keyword evidence="8" id="KW-1185">Reference proteome</keyword>
<keyword evidence="4 6" id="KW-1133">Transmembrane helix</keyword>
<evidence type="ECO:0000313" key="8">
    <source>
        <dbReference type="Proteomes" id="UP001649381"/>
    </source>
</evidence>
<reference evidence="7 8" key="1">
    <citation type="submission" date="2022-01" db="EMBL/GenBank/DDBJ databases">
        <title>Alkalihalobacillus sp. EGI L200015, a novel bacterium isolated from a salt lake sediment.</title>
        <authorList>
            <person name="Gao L."/>
            <person name="Fang B.-Z."/>
            <person name="Li W.-J."/>
        </authorList>
    </citation>
    <scope>NUCLEOTIDE SEQUENCE [LARGE SCALE GENOMIC DNA]</scope>
    <source>
        <strain evidence="7 8">KCTC 12718</strain>
    </source>
</reference>
<evidence type="ECO:0000256" key="5">
    <source>
        <dbReference type="ARBA" id="ARBA00023136"/>
    </source>
</evidence>
<dbReference type="PANTHER" id="PTHR30086">
    <property type="entry name" value="ARGININE EXPORTER PROTEIN ARGO"/>
    <property type="match status" value="1"/>
</dbReference>
<dbReference type="EMBL" id="JAKIJS010000001">
    <property type="protein sequence ID" value="MCF6137362.1"/>
    <property type="molecule type" value="Genomic_DNA"/>
</dbReference>
<feature type="transmembrane region" description="Helical" evidence="6">
    <location>
        <begin position="40"/>
        <end position="64"/>
    </location>
</feature>
<dbReference type="Pfam" id="PF01810">
    <property type="entry name" value="LysE"/>
    <property type="match status" value="1"/>
</dbReference>
<evidence type="ECO:0000256" key="3">
    <source>
        <dbReference type="ARBA" id="ARBA00022692"/>
    </source>
</evidence>
<comment type="caution">
    <text evidence="7">The sequence shown here is derived from an EMBL/GenBank/DDBJ whole genome shotgun (WGS) entry which is preliminary data.</text>
</comment>
<proteinExistence type="predicted"/>
<gene>
    <name evidence="7" type="ORF">L2716_06435</name>
</gene>
<evidence type="ECO:0000256" key="2">
    <source>
        <dbReference type="ARBA" id="ARBA00022475"/>
    </source>
</evidence>
<dbReference type="PIRSF" id="PIRSF006324">
    <property type="entry name" value="LeuE"/>
    <property type="match status" value="1"/>
</dbReference>
<comment type="subcellular location">
    <subcellularLocation>
        <location evidence="1">Cell membrane</location>
        <topology evidence="1">Multi-pass membrane protein</topology>
    </subcellularLocation>
</comment>
<feature type="transmembrane region" description="Helical" evidence="6">
    <location>
        <begin position="6"/>
        <end position="28"/>
    </location>
</feature>
<feature type="transmembrane region" description="Helical" evidence="6">
    <location>
        <begin position="70"/>
        <end position="88"/>
    </location>
</feature>
<evidence type="ECO:0000313" key="7">
    <source>
        <dbReference type="EMBL" id="MCF6137362.1"/>
    </source>
</evidence>
<evidence type="ECO:0000256" key="6">
    <source>
        <dbReference type="SAM" id="Phobius"/>
    </source>
</evidence>
<keyword evidence="2" id="KW-1003">Cell membrane</keyword>
<accession>A0ABS9H0P2</accession>
<name>A0ABS9H0P2_9BACL</name>
<protein>
    <submittedName>
        <fullName evidence="7">LysE family translocator</fullName>
    </submittedName>
</protein>
<evidence type="ECO:0000256" key="1">
    <source>
        <dbReference type="ARBA" id="ARBA00004651"/>
    </source>
</evidence>
<organism evidence="7 8">
    <name type="scientific">Pseudalkalibacillus berkeleyi</name>
    <dbReference type="NCBI Taxonomy" id="1069813"/>
    <lineage>
        <taxon>Bacteria</taxon>
        <taxon>Bacillati</taxon>
        <taxon>Bacillota</taxon>
        <taxon>Bacilli</taxon>
        <taxon>Bacillales</taxon>
        <taxon>Fictibacillaceae</taxon>
        <taxon>Pseudalkalibacillus</taxon>
    </lineage>
</organism>
<sequence>MDINTILYFIFASILLTITPGPDFMFVFAQSVSHGKKAGIATGLGLCTGLIGHTFAAAVGISAIIYQSSLAFTLIKIVGAIYLLYLAIQAFRENSQPETKEVKQYSLSALYRKGILMNILNPKVSIFFLAFLPQFVSMKQGSIPMQMTILGVLFIIQALLIFVVLSISAGSVGERLWGNQTVVKWINRMKGSVFAFFSIRLLFEQK</sequence>
<keyword evidence="5 6" id="KW-0472">Membrane</keyword>
<dbReference type="Proteomes" id="UP001649381">
    <property type="component" value="Unassembled WGS sequence"/>
</dbReference>
<feature type="transmembrane region" description="Helical" evidence="6">
    <location>
        <begin position="148"/>
        <end position="173"/>
    </location>
</feature>